<evidence type="ECO:0000256" key="4">
    <source>
        <dbReference type="ARBA" id="ARBA00023239"/>
    </source>
</evidence>
<dbReference type="GO" id="GO:0004852">
    <property type="term" value="F:uroporphyrinogen-III synthase activity"/>
    <property type="evidence" value="ECO:0007669"/>
    <property type="project" value="UniProtKB-UniRule"/>
</dbReference>
<feature type="compositionally biased region" description="Basic and acidic residues" evidence="10">
    <location>
        <begin position="295"/>
        <end position="306"/>
    </location>
</feature>
<feature type="domain" description="Tetrapyrrole biosynthesis uroporphyrinogen III synthase" evidence="11">
    <location>
        <begin position="38"/>
        <end position="242"/>
    </location>
</feature>
<feature type="region of interest" description="Disordered" evidence="10">
    <location>
        <begin position="290"/>
        <end position="315"/>
    </location>
</feature>
<keyword evidence="4 9" id="KW-0456">Lyase</keyword>
<organism evidence="12 13">
    <name type="scientific">Psychrobacter halodurans</name>
    <dbReference type="NCBI Taxonomy" id="2818439"/>
    <lineage>
        <taxon>Bacteria</taxon>
        <taxon>Pseudomonadati</taxon>
        <taxon>Pseudomonadota</taxon>
        <taxon>Gammaproteobacteria</taxon>
        <taxon>Moraxellales</taxon>
        <taxon>Moraxellaceae</taxon>
        <taxon>Psychrobacter</taxon>
    </lineage>
</organism>
<dbReference type="EMBL" id="JAGBKN010000002">
    <property type="protein sequence ID" value="MBO1516004.1"/>
    <property type="molecule type" value="Genomic_DNA"/>
</dbReference>
<accession>A0AAW4IKR7</accession>
<evidence type="ECO:0000256" key="5">
    <source>
        <dbReference type="ARBA" id="ARBA00023244"/>
    </source>
</evidence>
<comment type="catalytic activity">
    <reaction evidence="8 9">
        <text>hydroxymethylbilane = uroporphyrinogen III + H2O</text>
        <dbReference type="Rhea" id="RHEA:18965"/>
        <dbReference type="ChEBI" id="CHEBI:15377"/>
        <dbReference type="ChEBI" id="CHEBI:57308"/>
        <dbReference type="ChEBI" id="CHEBI:57845"/>
        <dbReference type="EC" id="4.2.1.75"/>
    </reaction>
</comment>
<feature type="compositionally biased region" description="Low complexity" evidence="10">
    <location>
        <begin position="242"/>
        <end position="260"/>
    </location>
</feature>
<comment type="similarity">
    <text evidence="2 9">Belongs to the uroporphyrinogen-III synthase family.</text>
</comment>
<evidence type="ECO:0000259" key="11">
    <source>
        <dbReference type="Pfam" id="PF02602"/>
    </source>
</evidence>
<dbReference type="Gene3D" id="3.40.50.10090">
    <property type="match status" value="2"/>
</dbReference>
<comment type="function">
    <text evidence="6 9">Catalyzes cyclization of the linear tetrapyrrole, hydroxymethylbilane, to the macrocyclic uroporphyrinogen III.</text>
</comment>
<dbReference type="GO" id="GO:0006780">
    <property type="term" value="P:uroporphyrinogen III biosynthetic process"/>
    <property type="evidence" value="ECO:0007669"/>
    <property type="project" value="UniProtKB-UniRule"/>
</dbReference>
<dbReference type="Proteomes" id="UP000664161">
    <property type="component" value="Unassembled WGS sequence"/>
</dbReference>
<sequence length="364" mass="39142">MSSTSSHPTSTARHKSAAPSAPTRVVINTRPVERAAPLTQHLQAAGLSVVEIPMLTLQPRPTTDVDMALMRQWFAGDYQALVIVSPTAAAAGLAVWQALARESHAQHSETNGDNQNDESQKTTELQTLSAPSHLIAVGEATAAVLNEAKIKAASYHVLQPRVANNEGMLAMPEIDSLQAGDKLLVWRGLGGRRLLVNTLQARGVHIDSIAWYERIMPHEACRQYNQWLQQFATAASLPSSPSSTLASAPELAEPAAPSTAQHPKPIPKQSKPVVIISSATAFEHWRQVVSQGKRQATDETSAKDTVKQPLADSTGTDGLPKLKLSDFAYVVLGERLANMVADEQLSYWRVEDLAPATILAAISA</sequence>
<evidence type="ECO:0000256" key="9">
    <source>
        <dbReference type="RuleBase" id="RU366031"/>
    </source>
</evidence>
<feature type="region of interest" description="Disordered" evidence="10">
    <location>
        <begin position="104"/>
        <end position="125"/>
    </location>
</feature>
<dbReference type="EC" id="4.2.1.75" evidence="3 9"/>
<proteinExistence type="inferred from homology"/>
<feature type="compositionally biased region" description="Polar residues" evidence="10">
    <location>
        <begin position="1"/>
        <end position="11"/>
    </location>
</feature>
<feature type="region of interest" description="Disordered" evidence="10">
    <location>
        <begin position="1"/>
        <end position="24"/>
    </location>
</feature>
<evidence type="ECO:0000256" key="6">
    <source>
        <dbReference type="ARBA" id="ARBA00037589"/>
    </source>
</evidence>
<reference evidence="12 13" key="1">
    <citation type="submission" date="2021-03" db="EMBL/GenBank/DDBJ databases">
        <authorList>
            <person name="Shang D.-D."/>
            <person name="Du Z.-J."/>
            <person name="Chen G.-J."/>
        </authorList>
    </citation>
    <scope>NUCLEOTIDE SEQUENCE [LARGE SCALE GENOMIC DNA]</scope>
    <source>
        <strain evidence="12 13">F2608</strain>
    </source>
</reference>
<dbReference type="RefSeq" id="WP_207968974.1">
    <property type="nucleotide sequence ID" value="NZ_JAGBKN010000002.1"/>
</dbReference>
<evidence type="ECO:0000256" key="7">
    <source>
        <dbReference type="ARBA" id="ARBA00040167"/>
    </source>
</evidence>
<evidence type="ECO:0000256" key="8">
    <source>
        <dbReference type="ARBA" id="ARBA00048617"/>
    </source>
</evidence>
<dbReference type="GO" id="GO:0006782">
    <property type="term" value="P:protoporphyrinogen IX biosynthetic process"/>
    <property type="evidence" value="ECO:0007669"/>
    <property type="project" value="UniProtKB-UniRule"/>
</dbReference>
<evidence type="ECO:0000256" key="10">
    <source>
        <dbReference type="SAM" id="MobiDB-lite"/>
    </source>
</evidence>
<dbReference type="PANTHER" id="PTHR38042">
    <property type="entry name" value="UROPORPHYRINOGEN-III SYNTHASE, CHLOROPLASTIC"/>
    <property type="match status" value="1"/>
</dbReference>
<dbReference type="Pfam" id="PF02602">
    <property type="entry name" value="HEM4"/>
    <property type="match status" value="1"/>
</dbReference>
<protein>
    <recommendedName>
        <fullName evidence="7 9">Uroporphyrinogen-III synthase</fullName>
        <ecNumber evidence="3 9">4.2.1.75</ecNumber>
    </recommendedName>
</protein>
<name>A0AAW4IKR7_9GAMM</name>
<evidence type="ECO:0000256" key="2">
    <source>
        <dbReference type="ARBA" id="ARBA00008133"/>
    </source>
</evidence>
<comment type="caution">
    <text evidence="12">The sequence shown here is derived from an EMBL/GenBank/DDBJ whole genome shotgun (WGS) entry which is preliminary data.</text>
</comment>
<dbReference type="PANTHER" id="PTHR38042:SF1">
    <property type="entry name" value="UROPORPHYRINOGEN-III SYNTHASE, CHLOROPLASTIC"/>
    <property type="match status" value="1"/>
</dbReference>
<dbReference type="InterPro" id="IPR036108">
    <property type="entry name" value="4pyrrol_syn_uPrphyn_synt_sf"/>
</dbReference>
<keyword evidence="5 9" id="KW-0627">Porphyrin biosynthesis</keyword>
<evidence type="ECO:0000256" key="3">
    <source>
        <dbReference type="ARBA" id="ARBA00013109"/>
    </source>
</evidence>
<dbReference type="AlphaFoldDB" id="A0AAW4IKR7"/>
<evidence type="ECO:0000313" key="12">
    <source>
        <dbReference type="EMBL" id="MBO1516004.1"/>
    </source>
</evidence>
<dbReference type="InterPro" id="IPR003754">
    <property type="entry name" value="4pyrrol_synth_uPrphyn_synth"/>
</dbReference>
<dbReference type="CDD" id="cd06578">
    <property type="entry name" value="HemD"/>
    <property type="match status" value="1"/>
</dbReference>
<comment type="pathway">
    <text evidence="1 9">Porphyrin-containing compound metabolism; protoporphyrin-IX biosynthesis; coproporphyrinogen-III from 5-aminolevulinate: step 3/4.</text>
</comment>
<evidence type="ECO:0000256" key="1">
    <source>
        <dbReference type="ARBA" id="ARBA00004772"/>
    </source>
</evidence>
<dbReference type="InterPro" id="IPR039793">
    <property type="entry name" value="UROS/Hem4"/>
</dbReference>
<keyword evidence="13" id="KW-1185">Reference proteome</keyword>
<evidence type="ECO:0000313" key="13">
    <source>
        <dbReference type="Proteomes" id="UP000664161"/>
    </source>
</evidence>
<dbReference type="SUPFAM" id="SSF69618">
    <property type="entry name" value="HemD-like"/>
    <property type="match status" value="1"/>
</dbReference>
<gene>
    <name evidence="12" type="ORF">J3491_01475</name>
</gene>
<feature type="region of interest" description="Disordered" evidence="10">
    <location>
        <begin position="242"/>
        <end position="269"/>
    </location>
</feature>